<proteinExistence type="predicted"/>
<sequence>MILEIPPCMHGETPLLGRERHITIKTILDKYLPNMGTVMVTLLKTALPF</sequence>
<dbReference type="AlphaFoldDB" id="A0A2P2MKN6"/>
<accession>A0A2P2MKN6</accession>
<evidence type="ECO:0000313" key="1">
    <source>
        <dbReference type="EMBL" id="MBX30795.1"/>
    </source>
</evidence>
<dbReference type="EMBL" id="GGEC01050311">
    <property type="protein sequence ID" value="MBX30795.1"/>
    <property type="molecule type" value="Transcribed_RNA"/>
</dbReference>
<protein>
    <submittedName>
        <fullName evidence="1">YCF2 protein</fullName>
    </submittedName>
</protein>
<name>A0A2P2MKN6_RHIMU</name>
<reference evidence="1" key="1">
    <citation type="submission" date="2018-02" db="EMBL/GenBank/DDBJ databases">
        <title>Rhizophora mucronata_Transcriptome.</title>
        <authorList>
            <person name="Meera S.P."/>
            <person name="Sreeshan A."/>
            <person name="Augustine A."/>
        </authorList>
    </citation>
    <scope>NUCLEOTIDE SEQUENCE</scope>
    <source>
        <tissue evidence="1">Leaf</tissue>
    </source>
</reference>
<organism evidence="1">
    <name type="scientific">Rhizophora mucronata</name>
    <name type="common">Asiatic mangrove</name>
    <dbReference type="NCBI Taxonomy" id="61149"/>
    <lineage>
        <taxon>Eukaryota</taxon>
        <taxon>Viridiplantae</taxon>
        <taxon>Streptophyta</taxon>
        <taxon>Embryophyta</taxon>
        <taxon>Tracheophyta</taxon>
        <taxon>Spermatophyta</taxon>
        <taxon>Magnoliopsida</taxon>
        <taxon>eudicotyledons</taxon>
        <taxon>Gunneridae</taxon>
        <taxon>Pentapetalae</taxon>
        <taxon>rosids</taxon>
        <taxon>fabids</taxon>
        <taxon>Malpighiales</taxon>
        <taxon>Rhizophoraceae</taxon>
        <taxon>Rhizophora</taxon>
    </lineage>
</organism>